<organism evidence="2 3">
    <name type="scientific">Lacunisphaera limnophila</name>
    <dbReference type="NCBI Taxonomy" id="1838286"/>
    <lineage>
        <taxon>Bacteria</taxon>
        <taxon>Pseudomonadati</taxon>
        <taxon>Verrucomicrobiota</taxon>
        <taxon>Opitutia</taxon>
        <taxon>Opitutales</taxon>
        <taxon>Opitutaceae</taxon>
        <taxon>Lacunisphaera</taxon>
    </lineage>
</organism>
<feature type="region of interest" description="Disordered" evidence="1">
    <location>
        <begin position="29"/>
        <end position="50"/>
    </location>
</feature>
<dbReference type="KEGG" id="obg:Verru16b_01389"/>
<dbReference type="RefSeq" id="WP_069961584.1">
    <property type="nucleotide sequence ID" value="NZ_CP016094.1"/>
</dbReference>
<gene>
    <name evidence="2" type="ORF">Verru16b_01389</name>
</gene>
<evidence type="ECO:0000256" key="1">
    <source>
        <dbReference type="SAM" id="MobiDB-lite"/>
    </source>
</evidence>
<evidence type="ECO:0000313" key="2">
    <source>
        <dbReference type="EMBL" id="AOS44328.1"/>
    </source>
</evidence>
<protein>
    <recommendedName>
        <fullName evidence="4">Glycoside hydrolase family 5 domain-containing protein</fullName>
    </recommendedName>
</protein>
<accession>A0A1D8ATV8</accession>
<dbReference type="AlphaFoldDB" id="A0A1D8ATV8"/>
<dbReference type="EMBL" id="CP016094">
    <property type="protein sequence ID" value="AOS44328.1"/>
    <property type="molecule type" value="Genomic_DNA"/>
</dbReference>
<dbReference type="PROSITE" id="PS51318">
    <property type="entry name" value="TAT"/>
    <property type="match status" value="1"/>
</dbReference>
<dbReference type="STRING" id="1838286.Verru16b_01389"/>
<evidence type="ECO:0008006" key="4">
    <source>
        <dbReference type="Google" id="ProtNLM"/>
    </source>
</evidence>
<sequence length="402" mass="45449">MTSPAFSPQSRREFLRTLPALALAARLAAAEQPEAGRDTSASPSRHPERREQYRDMIGTTLVHGQYFLTTKPNLIEGAEKMLELGTRVGKFWFEPGRAARDNAWNSDWPAMKTLRDLAASPYWQTVFRLPFTTLMLNAHSPGERGWNAEQPPEFYAHITAEWEELVHYLYATHGDRPLTIILQNWEGDWQLRGTGVLWDTPPPDWQVRCTRYARRLAARQEGVNRARAAAPAGSVLRVVHAVEVNRVADAWKGIPTLTEHVLPLVEVDLVSYSCYDAMQDGPTLVRAIETIRRFARTGALFGPGAVYLGEIGIPENVHPERITERWDELLGAALAARVLYISQWQLYCNEPDPRTAPHPAPPITDPQHLRGFWLIRPDGSLSESGRYFQSLWQPQNKPSLPP</sequence>
<dbReference type="Proteomes" id="UP000095228">
    <property type="component" value="Chromosome"/>
</dbReference>
<dbReference type="InterPro" id="IPR006311">
    <property type="entry name" value="TAT_signal"/>
</dbReference>
<dbReference type="OrthoDB" id="9342482at2"/>
<name>A0A1D8ATV8_9BACT</name>
<keyword evidence="3" id="KW-1185">Reference proteome</keyword>
<evidence type="ECO:0000313" key="3">
    <source>
        <dbReference type="Proteomes" id="UP000095228"/>
    </source>
</evidence>
<proteinExistence type="predicted"/>
<reference evidence="2 3" key="1">
    <citation type="submission" date="2016-06" db="EMBL/GenBank/DDBJ databases">
        <title>Three novel species with peptidoglycan cell walls form the new genus Lacunisphaera gen. nov. in the family Opitutaceae of the verrucomicrobial subdivision 4.</title>
        <authorList>
            <person name="Rast P."/>
            <person name="Gloeckner I."/>
            <person name="Jogler M."/>
            <person name="Boedeker C."/>
            <person name="Jeske O."/>
            <person name="Wiegand S."/>
            <person name="Reinhardt R."/>
            <person name="Schumann P."/>
            <person name="Rohde M."/>
            <person name="Spring S."/>
            <person name="Gloeckner F.O."/>
            <person name="Jogler C."/>
        </authorList>
    </citation>
    <scope>NUCLEOTIDE SEQUENCE [LARGE SCALE GENOMIC DNA]</scope>
    <source>
        <strain evidence="2 3">IG16b</strain>
    </source>
</reference>